<dbReference type="InterPro" id="IPR011991">
    <property type="entry name" value="ArsR-like_HTH"/>
</dbReference>
<dbReference type="PATRIC" id="fig|1423726.3.peg.159"/>
<keyword evidence="2" id="KW-0238">DNA-binding</keyword>
<dbReference type="InterPro" id="IPR023187">
    <property type="entry name" value="Tscrpt_reg_MarR-type_CS"/>
</dbReference>
<evidence type="ECO:0000313" key="7">
    <source>
        <dbReference type="Proteomes" id="UP000051461"/>
    </source>
</evidence>
<evidence type="ECO:0000256" key="3">
    <source>
        <dbReference type="ARBA" id="ARBA00023163"/>
    </source>
</evidence>
<dbReference type="InterPro" id="IPR000835">
    <property type="entry name" value="HTH_MarR-typ"/>
</dbReference>
<name>A0A0R1GND1_9LACO</name>
<evidence type="ECO:0000256" key="2">
    <source>
        <dbReference type="ARBA" id="ARBA00023125"/>
    </source>
</evidence>
<dbReference type="SMART" id="SM00347">
    <property type="entry name" value="HTH_MARR"/>
    <property type="match status" value="1"/>
</dbReference>
<keyword evidence="1" id="KW-0805">Transcription regulation</keyword>
<dbReference type="Gene3D" id="1.10.10.10">
    <property type="entry name" value="Winged helix-like DNA-binding domain superfamily/Winged helix DNA-binding domain"/>
    <property type="match status" value="1"/>
</dbReference>
<comment type="caution">
    <text evidence="6">The sequence shown here is derived from an EMBL/GenBank/DDBJ whole genome shotgun (WGS) entry which is preliminary data.</text>
</comment>
<evidence type="ECO:0000256" key="4">
    <source>
        <dbReference type="SAM" id="MobiDB-lite"/>
    </source>
</evidence>
<dbReference type="Pfam" id="PF01047">
    <property type="entry name" value="MarR"/>
    <property type="match status" value="1"/>
</dbReference>
<dbReference type="InterPro" id="IPR039422">
    <property type="entry name" value="MarR/SlyA-like"/>
</dbReference>
<keyword evidence="3" id="KW-0804">Transcription</keyword>
<sequence length="208" mass="24045">MTHDSQTLLQLFGRLMQQHGFISVAMKSWQFDKHGHSRQPQQGQLRVLRLLADKGQLTNSQIVEALDIRPSSASALVNKLEERGFITRQPDENDKRILQIVLTEAGQNFLDNSHQLKDELSESLFAGLTADEQQQLTQLMAKLVQHLEDNPVTWENTDWQAFLKQAHRDTDWQDFFKQAKQLKRAKHQRGRGPFDGRFPNGFRGPFED</sequence>
<evidence type="ECO:0000256" key="1">
    <source>
        <dbReference type="ARBA" id="ARBA00023015"/>
    </source>
</evidence>
<dbReference type="GO" id="GO:0003700">
    <property type="term" value="F:DNA-binding transcription factor activity"/>
    <property type="evidence" value="ECO:0007669"/>
    <property type="project" value="InterPro"/>
</dbReference>
<dbReference type="RefSeq" id="WP_057904734.1">
    <property type="nucleotide sequence ID" value="NZ_AZDA01000079.1"/>
</dbReference>
<dbReference type="STRING" id="1423726.FC07_GL000151"/>
<dbReference type="InterPro" id="IPR036390">
    <property type="entry name" value="WH_DNA-bd_sf"/>
</dbReference>
<protein>
    <submittedName>
        <fullName evidence="6">Transcriptional regulator</fullName>
    </submittedName>
</protein>
<dbReference type="PRINTS" id="PR00598">
    <property type="entry name" value="HTHMARR"/>
</dbReference>
<dbReference type="PANTHER" id="PTHR33164:SF89">
    <property type="entry name" value="MARR FAMILY REGULATORY PROTEIN"/>
    <property type="match status" value="1"/>
</dbReference>
<feature type="domain" description="HTH marR-type" evidence="5">
    <location>
        <begin position="5"/>
        <end position="145"/>
    </location>
</feature>
<evidence type="ECO:0000259" key="5">
    <source>
        <dbReference type="PROSITE" id="PS50995"/>
    </source>
</evidence>
<dbReference type="AlphaFoldDB" id="A0A0R1GND1"/>
<dbReference type="OrthoDB" id="3242809at2"/>
<organism evidence="6 7">
    <name type="scientific">Loigolactobacillus bifermentans DSM 20003</name>
    <dbReference type="NCBI Taxonomy" id="1423726"/>
    <lineage>
        <taxon>Bacteria</taxon>
        <taxon>Bacillati</taxon>
        <taxon>Bacillota</taxon>
        <taxon>Bacilli</taxon>
        <taxon>Lactobacillales</taxon>
        <taxon>Lactobacillaceae</taxon>
        <taxon>Loigolactobacillus</taxon>
    </lineage>
</organism>
<accession>A0A0R1GND1</accession>
<dbReference type="EMBL" id="AZDA01000079">
    <property type="protein sequence ID" value="KRK35424.1"/>
    <property type="molecule type" value="Genomic_DNA"/>
</dbReference>
<keyword evidence="7" id="KW-1185">Reference proteome</keyword>
<reference evidence="6 7" key="1">
    <citation type="journal article" date="2015" name="Genome Announc.">
        <title>Expanding the biotechnology potential of lactobacilli through comparative genomics of 213 strains and associated genera.</title>
        <authorList>
            <person name="Sun Z."/>
            <person name="Harris H.M."/>
            <person name="McCann A."/>
            <person name="Guo C."/>
            <person name="Argimon S."/>
            <person name="Zhang W."/>
            <person name="Yang X."/>
            <person name="Jeffery I.B."/>
            <person name="Cooney J.C."/>
            <person name="Kagawa T.F."/>
            <person name="Liu W."/>
            <person name="Song Y."/>
            <person name="Salvetti E."/>
            <person name="Wrobel A."/>
            <person name="Rasinkangas P."/>
            <person name="Parkhill J."/>
            <person name="Rea M.C."/>
            <person name="O'Sullivan O."/>
            <person name="Ritari J."/>
            <person name="Douillard F.P."/>
            <person name="Paul Ross R."/>
            <person name="Yang R."/>
            <person name="Briner A.E."/>
            <person name="Felis G.E."/>
            <person name="de Vos W.M."/>
            <person name="Barrangou R."/>
            <person name="Klaenhammer T.R."/>
            <person name="Caufield P.W."/>
            <person name="Cui Y."/>
            <person name="Zhang H."/>
            <person name="O'Toole P.W."/>
        </authorList>
    </citation>
    <scope>NUCLEOTIDE SEQUENCE [LARGE SCALE GENOMIC DNA]</scope>
    <source>
        <strain evidence="6 7">DSM 20003</strain>
    </source>
</reference>
<proteinExistence type="predicted"/>
<gene>
    <name evidence="6" type="ORF">FC07_GL000151</name>
</gene>
<evidence type="ECO:0000313" key="6">
    <source>
        <dbReference type="EMBL" id="KRK35424.1"/>
    </source>
</evidence>
<feature type="region of interest" description="Disordered" evidence="4">
    <location>
        <begin position="186"/>
        <end position="208"/>
    </location>
</feature>
<dbReference type="PROSITE" id="PS50995">
    <property type="entry name" value="HTH_MARR_2"/>
    <property type="match status" value="1"/>
</dbReference>
<dbReference type="PANTHER" id="PTHR33164">
    <property type="entry name" value="TRANSCRIPTIONAL REGULATOR, MARR FAMILY"/>
    <property type="match status" value="1"/>
</dbReference>
<dbReference type="GO" id="GO:0006950">
    <property type="term" value="P:response to stress"/>
    <property type="evidence" value="ECO:0007669"/>
    <property type="project" value="TreeGrafter"/>
</dbReference>
<dbReference type="SUPFAM" id="SSF46785">
    <property type="entry name" value="Winged helix' DNA-binding domain"/>
    <property type="match status" value="1"/>
</dbReference>
<dbReference type="GO" id="GO:0003677">
    <property type="term" value="F:DNA binding"/>
    <property type="evidence" value="ECO:0007669"/>
    <property type="project" value="UniProtKB-KW"/>
</dbReference>
<dbReference type="Proteomes" id="UP000051461">
    <property type="component" value="Unassembled WGS sequence"/>
</dbReference>
<dbReference type="InterPro" id="IPR036388">
    <property type="entry name" value="WH-like_DNA-bd_sf"/>
</dbReference>
<dbReference type="PROSITE" id="PS01117">
    <property type="entry name" value="HTH_MARR_1"/>
    <property type="match status" value="1"/>
</dbReference>
<dbReference type="CDD" id="cd00090">
    <property type="entry name" value="HTH_ARSR"/>
    <property type="match status" value="1"/>
</dbReference>